<keyword evidence="11" id="KW-1185">Reference proteome</keyword>
<feature type="transmembrane region" description="Helical" evidence="8">
    <location>
        <begin position="152"/>
        <end position="170"/>
    </location>
</feature>
<comment type="subcellular location">
    <subcellularLocation>
        <location evidence="1">Membrane</location>
        <topology evidence="1">Multi-pass membrane protein</topology>
    </subcellularLocation>
</comment>
<evidence type="ECO:0000256" key="6">
    <source>
        <dbReference type="ARBA" id="ARBA00023136"/>
    </source>
</evidence>
<feature type="transmembrane region" description="Helical" evidence="8">
    <location>
        <begin position="182"/>
        <end position="201"/>
    </location>
</feature>
<evidence type="ECO:0000313" key="10">
    <source>
        <dbReference type="EMBL" id="KXS93550.1"/>
    </source>
</evidence>
<feature type="transmembrane region" description="Helical" evidence="8">
    <location>
        <begin position="60"/>
        <end position="81"/>
    </location>
</feature>
<feature type="transmembrane region" description="Helical" evidence="8">
    <location>
        <begin position="368"/>
        <end position="392"/>
    </location>
</feature>
<dbReference type="Gene3D" id="1.20.1250.20">
    <property type="entry name" value="MFS general substrate transporter like domains"/>
    <property type="match status" value="1"/>
</dbReference>
<dbReference type="GO" id="GO:0005351">
    <property type="term" value="F:carbohydrate:proton symporter activity"/>
    <property type="evidence" value="ECO:0007669"/>
    <property type="project" value="TreeGrafter"/>
</dbReference>
<feature type="transmembrane region" description="Helical" evidence="8">
    <location>
        <begin position="335"/>
        <end position="356"/>
    </location>
</feature>
<dbReference type="PANTHER" id="PTHR48022">
    <property type="entry name" value="PLASTIDIC GLUCOSE TRANSPORTER 4"/>
    <property type="match status" value="1"/>
</dbReference>
<keyword evidence="3 7" id="KW-0813">Transport</keyword>
<feature type="domain" description="Major facilitator superfamily (MFS) profile" evidence="9">
    <location>
        <begin position="17"/>
        <end position="457"/>
    </location>
</feature>
<sequence length="500" mass="55276">MAQKRGAQGNSFRSLMIATAISLAGLLYGLDTGIVATTIAHDSFKKYMYGSTATNTKLQGGIVAGYYAGSAVGSAAASYCMDRISRRWSLLFGSVVSVVGAVLQACAMNPAMMIVGRAFSGFSTGMVYPVAPVYLSEISPPENRAFLVGLKGVWNTFGFFLAGWIGYAGAFASGDIQWRVPLATQAPPAAVLAVLTFFLPYSPRWLIMRERYEEAESTMRYLHAHRSQDFISQEYNEMQAQVQLEAQHKTKSNLLRLFSKQYIRRTLLGTWIVQMCKLSGSNIIQNYQNVMYANLGYEGNTALLITAIYGFMALVGQIFSIFTVADHWPRRRTVITGWLALAGCLIVLTILSALYGEDGNPNKAGQRAGIAFIFLFALSYSVFFNSAVWVIVAEIFPLELRAVGVGWSTFSQYLTAIWLSYGASYAFEVITWKFYFVFIATNVFSAVVYYIWFPETNQLSLEQIAIAFGDPVADSVICGAGKKLDLEEAEHIEEMRQEKA</sequence>
<feature type="transmembrane region" description="Helical" evidence="8">
    <location>
        <begin position="434"/>
        <end position="452"/>
    </location>
</feature>
<evidence type="ECO:0000256" key="2">
    <source>
        <dbReference type="ARBA" id="ARBA00010992"/>
    </source>
</evidence>
<dbReference type="AlphaFoldDB" id="A0A139GTR1"/>
<feature type="transmembrane region" description="Helical" evidence="8">
    <location>
        <begin position="12"/>
        <end position="40"/>
    </location>
</feature>
<dbReference type="Pfam" id="PF00083">
    <property type="entry name" value="Sugar_tr"/>
    <property type="match status" value="1"/>
</dbReference>
<dbReference type="InterPro" id="IPR005828">
    <property type="entry name" value="MFS_sugar_transport-like"/>
</dbReference>
<feature type="transmembrane region" description="Helical" evidence="8">
    <location>
        <begin position="301"/>
        <end position="323"/>
    </location>
</feature>
<reference evidence="10 11" key="1">
    <citation type="submission" date="2015-07" db="EMBL/GenBank/DDBJ databases">
        <title>Comparative genomics of the Sigatoka disease complex on banana suggests a link between parallel evolutionary changes in Pseudocercospora fijiensis and Pseudocercospora eumusae and increased virulence on the banana host.</title>
        <authorList>
            <person name="Chang T.-C."/>
            <person name="Salvucci A."/>
            <person name="Crous P.W."/>
            <person name="Stergiopoulos I."/>
        </authorList>
    </citation>
    <scope>NUCLEOTIDE SEQUENCE [LARGE SCALE GENOMIC DNA]</scope>
    <source>
        <strain evidence="10 11">CBS 114824</strain>
    </source>
</reference>
<feature type="transmembrane region" description="Helical" evidence="8">
    <location>
        <begin position="404"/>
        <end position="427"/>
    </location>
</feature>
<dbReference type="PROSITE" id="PS00217">
    <property type="entry name" value="SUGAR_TRANSPORT_2"/>
    <property type="match status" value="1"/>
</dbReference>
<dbReference type="InterPro" id="IPR020846">
    <property type="entry name" value="MFS_dom"/>
</dbReference>
<dbReference type="FunFam" id="1.20.1250.20:FF:000134">
    <property type="entry name" value="MFS sugar transporter protein"/>
    <property type="match status" value="1"/>
</dbReference>
<evidence type="ECO:0000256" key="1">
    <source>
        <dbReference type="ARBA" id="ARBA00004141"/>
    </source>
</evidence>
<evidence type="ECO:0000313" key="11">
    <source>
        <dbReference type="Proteomes" id="UP000070133"/>
    </source>
</evidence>
<comment type="similarity">
    <text evidence="2 7">Belongs to the major facilitator superfamily. Sugar transporter (TC 2.A.1.1) family.</text>
</comment>
<dbReference type="SUPFAM" id="SSF103473">
    <property type="entry name" value="MFS general substrate transporter"/>
    <property type="match status" value="1"/>
</dbReference>
<proteinExistence type="inferred from homology"/>
<dbReference type="InterPro" id="IPR050360">
    <property type="entry name" value="MFS_Sugar_Transporters"/>
</dbReference>
<dbReference type="InterPro" id="IPR036259">
    <property type="entry name" value="MFS_trans_sf"/>
</dbReference>
<dbReference type="NCBIfam" id="TIGR00879">
    <property type="entry name" value="SP"/>
    <property type="match status" value="1"/>
</dbReference>
<accession>A0A139GTR1</accession>
<gene>
    <name evidence="10" type="ORF">AC578_6294</name>
</gene>
<evidence type="ECO:0000256" key="8">
    <source>
        <dbReference type="SAM" id="Phobius"/>
    </source>
</evidence>
<evidence type="ECO:0000256" key="5">
    <source>
        <dbReference type="ARBA" id="ARBA00022989"/>
    </source>
</evidence>
<protein>
    <recommendedName>
        <fullName evidence="9">Major facilitator superfamily (MFS) profile domain-containing protein</fullName>
    </recommendedName>
</protein>
<dbReference type="GO" id="GO:0016020">
    <property type="term" value="C:membrane"/>
    <property type="evidence" value="ECO:0007669"/>
    <property type="project" value="UniProtKB-SubCell"/>
</dbReference>
<evidence type="ECO:0000256" key="4">
    <source>
        <dbReference type="ARBA" id="ARBA00022692"/>
    </source>
</evidence>
<dbReference type="PANTHER" id="PTHR48022:SF11">
    <property type="entry name" value="MONOSACCHARIDE TRANSPORTER (HXT8), PUTATIVE (AFU_ORTHOLOGUE AFUA_2G08120)-RELATED"/>
    <property type="match status" value="1"/>
</dbReference>
<dbReference type="EMBL" id="LFZN01000466">
    <property type="protein sequence ID" value="KXS93550.1"/>
    <property type="molecule type" value="Genomic_DNA"/>
</dbReference>
<evidence type="ECO:0000259" key="9">
    <source>
        <dbReference type="PROSITE" id="PS50850"/>
    </source>
</evidence>
<keyword evidence="5 8" id="KW-1133">Transmembrane helix</keyword>
<dbReference type="PRINTS" id="PR00171">
    <property type="entry name" value="SUGRTRNSPORT"/>
</dbReference>
<dbReference type="Proteomes" id="UP000070133">
    <property type="component" value="Unassembled WGS sequence"/>
</dbReference>
<evidence type="ECO:0000256" key="3">
    <source>
        <dbReference type="ARBA" id="ARBA00022448"/>
    </source>
</evidence>
<feature type="transmembrane region" description="Helical" evidence="8">
    <location>
        <begin position="111"/>
        <end position="131"/>
    </location>
</feature>
<organism evidence="10 11">
    <name type="scientific">Pseudocercospora eumusae</name>
    <dbReference type="NCBI Taxonomy" id="321146"/>
    <lineage>
        <taxon>Eukaryota</taxon>
        <taxon>Fungi</taxon>
        <taxon>Dikarya</taxon>
        <taxon>Ascomycota</taxon>
        <taxon>Pezizomycotina</taxon>
        <taxon>Dothideomycetes</taxon>
        <taxon>Dothideomycetidae</taxon>
        <taxon>Mycosphaerellales</taxon>
        <taxon>Mycosphaerellaceae</taxon>
        <taxon>Pseudocercospora</taxon>
    </lineage>
</organism>
<dbReference type="InterPro" id="IPR003663">
    <property type="entry name" value="Sugar/inositol_transpt"/>
</dbReference>
<feature type="transmembrane region" description="Helical" evidence="8">
    <location>
        <begin position="88"/>
        <end position="105"/>
    </location>
</feature>
<keyword evidence="6 8" id="KW-0472">Membrane</keyword>
<dbReference type="OrthoDB" id="6612291at2759"/>
<name>A0A139GTR1_9PEZI</name>
<dbReference type="InterPro" id="IPR005829">
    <property type="entry name" value="Sugar_transporter_CS"/>
</dbReference>
<dbReference type="PROSITE" id="PS50850">
    <property type="entry name" value="MFS"/>
    <property type="match status" value="1"/>
</dbReference>
<evidence type="ECO:0000256" key="7">
    <source>
        <dbReference type="RuleBase" id="RU003346"/>
    </source>
</evidence>
<keyword evidence="4 8" id="KW-0812">Transmembrane</keyword>
<comment type="caution">
    <text evidence="10">The sequence shown here is derived from an EMBL/GenBank/DDBJ whole genome shotgun (WGS) entry which is preliminary data.</text>
</comment>